<proteinExistence type="predicted"/>
<evidence type="ECO:0000313" key="1">
    <source>
        <dbReference type="EMBL" id="ATC81831.1"/>
    </source>
</evidence>
<reference evidence="1" key="1">
    <citation type="submission" date="2015-03" db="EMBL/GenBank/DDBJ databases">
        <authorList>
            <person name="Xie B.-B."/>
            <person name="Rong J.-C."/>
            <person name="Qin Q.-L."/>
            <person name="Zhang Y.-Z."/>
        </authorList>
    </citation>
    <scope>NUCLEOTIDE SEQUENCE</scope>
    <source>
        <strain evidence="1">DSM 14585</strain>
    </source>
</reference>
<sequence>MSTYKSHKFKKEVYSLFLCSICAFYNSIYAKHGGKSLFRLTPIRKKQRP</sequence>
<dbReference type="EMBL" id="CP011011">
    <property type="protein sequence ID" value="ATC81831.1"/>
    <property type="molecule type" value="Genomic_DNA"/>
</dbReference>
<name>A0ACA8DVC1_9GAMM</name>
<accession>A0ACA8DVC1</accession>
<protein>
    <submittedName>
        <fullName evidence="1">Uncharacterized protein</fullName>
    </submittedName>
</protein>
<organism evidence="1 2">
    <name type="scientific">Pseudoalteromonas agarivorans DSM 14585</name>
    <dbReference type="NCBI Taxonomy" id="1312369"/>
    <lineage>
        <taxon>Bacteria</taxon>
        <taxon>Pseudomonadati</taxon>
        <taxon>Pseudomonadota</taxon>
        <taxon>Gammaproteobacteria</taxon>
        <taxon>Alteromonadales</taxon>
        <taxon>Pseudoalteromonadaceae</taxon>
        <taxon>Pseudoalteromonas</taxon>
    </lineage>
</organism>
<keyword evidence="2" id="KW-1185">Reference proteome</keyword>
<gene>
    <name evidence="1" type="ORF">PAGA_a1421</name>
</gene>
<evidence type="ECO:0000313" key="2">
    <source>
        <dbReference type="Proteomes" id="UP000217277"/>
    </source>
</evidence>
<dbReference type="Proteomes" id="UP000217277">
    <property type="component" value="Chromosome I"/>
</dbReference>